<keyword evidence="1" id="KW-1185">Reference proteome</keyword>
<organism evidence="1 2">
    <name type="scientific">Panagrolaimus davidi</name>
    <dbReference type="NCBI Taxonomy" id="227884"/>
    <lineage>
        <taxon>Eukaryota</taxon>
        <taxon>Metazoa</taxon>
        <taxon>Ecdysozoa</taxon>
        <taxon>Nematoda</taxon>
        <taxon>Chromadorea</taxon>
        <taxon>Rhabditida</taxon>
        <taxon>Tylenchina</taxon>
        <taxon>Panagrolaimomorpha</taxon>
        <taxon>Panagrolaimoidea</taxon>
        <taxon>Panagrolaimidae</taxon>
        <taxon>Panagrolaimus</taxon>
    </lineage>
</organism>
<accession>A0A914QTT1</accession>
<evidence type="ECO:0000313" key="2">
    <source>
        <dbReference type="WBParaSite" id="PDA_v2.g5135.t1"/>
    </source>
</evidence>
<reference evidence="2" key="1">
    <citation type="submission" date="2022-11" db="UniProtKB">
        <authorList>
            <consortium name="WormBaseParasite"/>
        </authorList>
    </citation>
    <scope>IDENTIFICATION</scope>
</reference>
<dbReference type="AlphaFoldDB" id="A0A914QTT1"/>
<sequence length="133" mass="14823">MNGVKSYDGKEMPSNEMDMKVKQVIEEREIPPLFYIPTGRHTRLRWTGATEKEIPGLGTRLVLPSFDPTMPAINSVMSTQGKRRDEYDSTFKIPNYWSPGDVFGIDAKTVQESLIGGDGTVDFPAMQSGMTFG</sequence>
<dbReference type="Proteomes" id="UP000887578">
    <property type="component" value="Unplaced"/>
</dbReference>
<evidence type="ECO:0000313" key="1">
    <source>
        <dbReference type="Proteomes" id="UP000887578"/>
    </source>
</evidence>
<protein>
    <submittedName>
        <fullName evidence="2">Uncharacterized protein</fullName>
    </submittedName>
</protein>
<dbReference type="WBParaSite" id="PDA_v2.g5135.t1">
    <property type="protein sequence ID" value="PDA_v2.g5135.t1"/>
    <property type="gene ID" value="PDA_v2.g5135"/>
</dbReference>
<proteinExistence type="predicted"/>
<name>A0A914QTT1_9BILA</name>